<proteinExistence type="predicted"/>
<dbReference type="InterPro" id="IPR032471">
    <property type="entry name" value="AGRL2-4_GAIN_subdom_A"/>
</dbReference>
<dbReference type="Proteomes" id="UP001195483">
    <property type="component" value="Unassembled WGS sequence"/>
</dbReference>
<dbReference type="AlphaFoldDB" id="A0AAE0RPP4"/>
<dbReference type="Pfam" id="PF16489">
    <property type="entry name" value="GAIN"/>
    <property type="match status" value="1"/>
</dbReference>
<comment type="caution">
    <text evidence="2">The sequence shown here is derived from an EMBL/GenBank/DDBJ whole genome shotgun (WGS) entry which is preliminary data.</text>
</comment>
<dbReference type="Gene3D" id="1.25.40.610">
    <property type="match status" value="1"/>
</dbReference>
<evidence type="ECO:0000313" key="2">
    <source>
        <dbReference type="EMBL" id="KAK3577433.1"/>
    </source>
</evidence>
<keyword evidence="3" id="KW-1185">Reference proteome</keyword>
<organism evidence="2 3">
    <name type="scientific">Potamilus streckersoni</name>
    <dbReference type="NCBI Taxonomy" id="2493646"/>
    <lineage>
        <taxon>Eukaryota</taxon>
        <taxon>Metazoa</taxon>
        <taxon>Spiralia</taxon>
        <taxon>Lophotrochozoa</taxon>
        <taxon>Mollusca</taxon>
        <taxon>Bivalvia</taxon>
        <taxon>Autobranchia</taxon>
        <taxon>Heteroconchia</taxon>
        <taxon>Palaeoheterodonta</taxon>
        <taxon>Unionida</taxon>
        <taxon>Unionoidea</taxon>
        <taxon>Unionidae</taxon>
        <taxon>Ambleminae</taxon>
        <taxon>Lampsilini</taxon>
        <taxon>Potamilus</taxon>
    </lineage>
</organism>
<evidence type="ECO:0000313" key="3">
    <source>
        <dbReference type="Proteomes" id="UP001195483"/>
    </source>
</evidence>
<accession>A0AAE0RPP4</accession>
<sequence length="155" mass="16631">MNKSRAQILSASCSNDVHAANDVSYCMIDKLMDGFGVTNVSTVLADLQDATNPSARALMGAELNFVVSILDKLVNIKSSTGANVSEYTNFLKIASNTIDVGTKDSWAELITKEKQGAESVMNTIENFVFSDLNTSRPSNASHTIHTDNIGIAVKL</sequence>
<evidence type="ECO:0000259" key="1">
    <source>
        <dbReference type="Pfam" id="PF16489"/>
    </source>
</evidence>
<reference evidence="2" key="3">
    <citation type="submission" date="2023-05" db="EMBL/GenBank/DDBJ databases">
        <authorList>
            <person name="Smith C.H."/>
        </authorList>
    </citation>
    <scope>NUCLEOTIDE SEQUENCE</scope>
    <source>
        <strain evidence="2">CHS0354</strain>
        <tissue evidence="2">Mantle</tissue>
    </source>
</reference>
<name>A0AAE0RPP4_9BIVA</name>
<reference evidence="2" key="1">
    <citation type="journal article" date="2021" name="Genome Biol. Evol.">
        <title>A High-Quality Reference Genome for a Parasitic Bivalve with Doubly Uniparental Inheritance (Bivalvia: Unionida).</title>
        <authorList>
            <person name="Smith C.H."/>
        </authorList>
    </citation>
    <scope>NUCLEOTIDE SEQUENCE</scope>
    <source>
        <strain evidence="2">CHS0354</strain>
    </source>
</reference>
<feature type="domain" description="AGRL2-4 GAIN subdomain A" evidence="1">
    <location>
        <begin position="30"/>
        <end position="129"/>
    </location>
</feature>
<protein>
    <recommendedName>
        <fullName evidence="1">AGRL2-4 GAIN subdomain A domain-containing protein</fullName>
    </recommendedName>
</protein>
<gene>
    <name evidence="2" type="ORF">CHS0354_032280</name>
</gene>
<dbReference type="EMBL" id="JAEAOA010001910">
    <property type="protein sequence ID" value="KAK3577433.1"/>
    <property type="molecule type" value="Genomic_DNA"/>
</dbReference>
<reference evidence="2" key="2">
    <citation type="journal article" date="2021" name="Genome Biol. Evol.">
        <title>Developing a high-quality reference genome for a parasitic bivalve with doubly uniparental inheritance (Bivalvia: Unionida).</title>
        <authorList>
            <person name="Smith C.H."/>
        </authorList>
    </citation>
    <scope>NUCLEOTIDE SEQUENCE</scope>
    <source>
        <strain evidence="2">CHS0354</strain>
        <tissue evidence="2">Mantle</tissue>
    </source>
</reference>